<proteinExistence type="predicted"/>
<dbReference type="EMBL" id="FWFW01000003">
    <property type="protein sequence ID" value="SLN33445.1"/>
    <property type="molecule type" value="Genomic_DNA"/>
</dbReference>
<gene>
    <name evidence="2" type="ORF">PAM7971_01389</name>
</gene>
<dbReference type="OrthoDB" id="9810154at2"/>
<sequence length="169" mass="18570">MGLRLILARHAKSSWGDPLLEDIDRDLNTRGTNDAILIGQWLATNGYCPDEALVSAACRTQQTWSSIKTTTTLDTTKVAIHDGLYLASSDQILHHIRQATGNTVLVIAHNPGIGDFATRFAKVATTHSDFARYPTCATTVFDVKASSWSDVKFGENPILNFCVPRELRP</sequence>
<feature type="binding site" evidence="1">
    <location>
        <position position="59"/>
    </location>
    <ligand>
        <name>substrate</name>
    </ligand>
</feature>
<reference evidence="2 3" key="1">
    <citation type="submission" date="2017-03" db="EMBL/GenBank/DDBJ databases">
        <authorList>
            <person name="Afonso C.L."/>
            <person name="Miller P.J."/>
            <person name="Scott M.A."/>
            <person name="Spackman E."/>
            <person name="Goraichik I."/>
            <person name="Dimitrov K.M."/>
            <person name="Suarez D.L."/>
            <person name="Swayne D.E."/>
        </authorList>
    </citation>
    <scope>NUCLEOTIDE SEQUENCE [LARGE SCALE GENOMIC DNA]</scope>
    <source>
        <strain evidence="2 3">CECT 7971</strain>
    </source>
</reference>
<keyword evidence="3" id="KW-1185">Reference proteome</keyword>
<evidence type="ECO:0000313" key="2">
    <source>
        <dbReference type="EMBL" id="SLN33445.1"/>
    </source>
</evidence>
<accession>A0A1Y5S6B3</accession>
<dbReference type="CDD" id="cd07067">
    <property type="entry name" value="HP_PGM_like"/>
    <property type="match status" value="1"/>
</dbReference>
<evidence type="ECO:0000256" key="1">
    <source>
        <dbReference type="PIRSR" id="PIRSR613078-2"/>
    </source>
</evidence>
<organism evidence="2 3">
    <name type="scientific">Pacificibacter marinus</name>
    <dbReference type="NCBI Taxonomy" id="658057"/>
    <lineage>
        <taxon>Bacteria</taxon>
        <taxon>Pseudomonadati</taxon>
        <taxon>Pseudomonadota</taxon>
        <taxon>Alphaproteobacteria</taxon>
        <taxon>Rhodobacterales</taxon>
        <taxon>Roseobacteraceae</taxon>
        <taxon>Pacificibacter</taxon>
    </lineage>
</organism>
<dbReference type="PANTHER" id="PTHR47623:SF1">
    <property type="entry name" value="OS09G0287300 PROTEIN"/>
    <property type="match status" value="1"/>
</dbReference>
<dbReference type="InterPro" id="IPR013078">
    <property type="entry name" value="His_Pase_superF_clade-1"/>
</dbReference>
<protein>
    <submittedName>
        <fullName evidence="2">Phosphohistidine phosphatase</fullName>
    </submittedName>
</protein>
<dbReference type="InterPro" id="IPR029033">
    <property type="entry name" value="His_PPase_superfam"/>
</dbReference>
<name>A0A1Y5S6B3_9RHOB</name>
<dbReference type="Proteomes" id="UP000193307">
    <property type="component" value="Unassembled WGS sequence"/>
</dbReference>
<dbReference type="SUPFAM" id="SSF53254">
    <property type="entry name" value="Phosphoglycerate mutase-like"/>
    <property type="match status" value="1"/>
</dbReference>
<dbReference type="RefSeq" id="WP_085848267.1">
    <property type="nucleotide sequence ID" value="NZ_FNZV01000006.1"/>
</dbReference>
<dbReference type="STRING" id="658057.SAMN04488032_106164"/>
<dbReference type="Pfam" id="PF00300">
    <property type="entry name" value="His_Phos_1"/>
    <property type="match status" value="1"/>
</dbReference>
<dbReference type="AlphaFoldDB" id="A0A1Y5S6B3"/>
<evidence type="ECO:0000313" key="3">
    <source>
        <dbReference type="Proteomes" id="UP000193307"/>
    </source>
</evidence>
<dbReference type="PANTHER" id="PTHR47623">
    <property type="entry name" value="OS09G0287300 PROTEIN"/>
    <property type="match status" value="1"/>
</dbReference>
<dbReference type="Gene3D" id="3.40.50.1240">
    <property type="entry name" value="Phosphoglycerate mutase-like"/>
    <property type="match status" value="1"/>
</dbReference>